<evidence type="ECO:0000313" key="6">
    <source>
        <dbReference type="EMBL" id="ORY72712.1"/>
    </source>
</evidence>
<keyword evidence="7" id="KW-1185">Reference proteome</keyword>
<evidence type="ECO:0000256" key="1">
    <source>
        <dbReference type="ARBA" id="ARBA00022741"/>
    </source>
</evidence>
<dbReference type="InterPro" id="IPR002035">
    <property type="entry name" value="VWF_A"/>
</dbReference>
<keyword evidence="3" id="KW-0175">Coiled coil</keyword>
<dbReference type="InterPro" id="IPR027417">
    <property type="entry name" value="P-loop_NTPase"/>
</dbReference>
<dbReference type="SMART" id="SM00327">
    <property type="entry name" value="VWA"/>
    <property type="match status" value="1"/>
</dbReference>
<dbReference type="InterPro" id="IPR036465">
    <property type="entry name" value="vWFA_dom_sf"/>
</dbReference>
<organism evidence="6 7">
    <name type="scientific">Neocallimastix californiae</name>
    <dbReference type="NCBI Taxonomy" id="1754190"/>
    <lineage>
        <taxon>Eukaryota</taxon>
        <taxon>Fungi</taxon>
        <taxon>Fungi incertae sedis</taxon>
        <taxon>Chytridiomycota</taxon>
        <taxon>Chytridiomycota incertae sedis</taxon>
        <taxon>Neocallimastigomycetes</taxon>
        <taxon>Neocallimastigales</taxon>
        <taxon>Neocallimastigaceae</taxon>
        <taxon>Neocallimastix</taxon>
    </lineage>
</organism>
<dbReference type="GO" id="GO:0005524">
    <property type="term" value="F:ATP binding"/>
    <property type="evidence" value="ECO:0007669"/>
    <property type="project" value="UniProtKB-KW"/>
</dbReference>
<keyword evidence="2" id="KW-0067">ATP-binding</keyword>
<sequence>MNFLTSIIELINKIEVEKNGIIREELFAKEIIDKRYELTKLPISDSYLPKSEWYWLRINDDGVNVNKEDEKNGHKIVMIRISELTQPLDEFKKLIENEYTLNVKLQSLDYDNSPKFKGYSFSETKVVSIFFPQNLSILIKQAKGNNIKDIILELLAMLNLIYPQDEKNYFPNDLSTVIFTEIFLSIDPDNFLINLSRLPTSKLFVPGSSQSNDVKQCTLTYYSPVRSFGYVLYYLLTGLELPKSDEEFENILNNNTYNNTLNKNNNFFRDIIKDCINASETNQINFSLLYFTFSMYFSVVPFYIYNNMKSLVYGVRGQFNSTREFALSKPKLLKINNNINGYKLKLSNGKLDKNLNVYKPIYNNELEYLRQISLINPKNYEYPYHYLSELTDSLSNEELVDIILKTGFNEFTDVILSIFGSRNPLLKDISNYIESTYKVGSNEYNNAPKFIHKLIQKTKKINEVKYKNEKEQDIVIGEKKSEFLCDSEFLYSGNNKTNDNKNIISDTIKALDSKDISSLKFIDKNYCKEKIEEYNNSVEGQKKKLNVIQTTETINKIKLISVGILSNIPIIIQGFTSAGKSFISIVSSVIHRMQYPISTALSENTTVEDLLGRLVLQRKNSSMMSFVPGILLTAYTEGRILILDECDLAKPEVLSCILSSISKDEINVNNTIYKKMKGYNVILTMNGEADGFTKNQRNEITSNILSRFVIVKFDKMSKKECENIFKELIPDSDNYKKYITNFVNLHDKMLSYKQKTVDPIVTLRNLKACTYLSKVNIPVRFSAEIAYTGRFPSDERNTFKDIIDEFGEDSIDNSIKEDISERLDENNLYYNDSYLKCAYLALAACKAGLHPLLIGKNGSGLTELAKFIANNYTCSTDNFLREKQRDQVELIQLGTETSVEDLLGCFQPNTNENLKENKNSEDGVDLTKIISWVDGPIIRAGKKGNPVILDRIDCVKAQVVECLNPLLEENSVFNNVQFKLIEKNNKEQIDIGKGFVIISTMSIENSQETISKALMNRFVAIYLDDFSLNSETIEKITEKVIKNINTKLIKNISNDNNSYCFSNEEEEEDDDDDENEEEEGEGIIIFDSSDENDTECISSNNLSENEYNDSDNDDDDDNTNTYNNEQQIESNIPIWYDISNFTNEKIDDISNFIKDMDFKSIKSLIKTITKLCYIIQRTNLDVSDSFALLTLDESMYDSETIKELISKMLYEDDSCNNKFFFNAEKKGNSIKMILSLISCDLSNSPVFIQGSPGSGKSVAARYYGSFRTFRSRDPILSISCNSDMTFEQFVGTFSLKNTSLQFVEGPLLTAMKNGEPILIDEFNLCSEEVLLNLLPLLKAEVNDYVKLKGVPYEVQVQPGFLFIATGNDDNNSGRKKMPQSFLEELTIVKISNPSLDEYKSLLSEIINNEYQECSEYINPDNICEIVDLMKNIAQQNFSLRQIKSLLKRISRFCTGELNEILGEEYKKIPVAYVIISFIIPGLKIGPERVEKMVKSIGNIFNMDCNELLKFLKSDVTLVFRNNNKKYIKKGKIILSTSLKKGEYPPTMLQTYFWIRMSCSLYSDSPSQETLLLEGPTSYKSHLLEMWLKSSSGKDSYEEHFGTKNTETQDLIGLSTLDDKEKLGHLIDFLIEKTLKCLCKNKEYIDGTREDKFEIIKGELKIDKKGKIHVKNNVCLEYIYRCINELIKLEETYDKSKGIKTITSFNLGIVSSSCIFGQKLIIKGIDQISPSILERINSVLEYPRSLVLTEDTQGIFNNQQIFRDLYESNRRSVPISDYFKIYFTSREVFNGRLSEAFKSRCTIINCPSYDNKLYLGIKMNTFENYCSIAKSIITKNDDLQRETIALYNRIYIKYRIPVLSFIRWCKTTEKISEHLENTDAKYVVGISALRSIFDGYEPNNRNSIIKELLFDYLPEDLYNLLVTESKNIICDDTPFIFEKGKNTFYVRSRYSKIQLQIFNPDIERLKDIRWTKSAIDMADSILTAIAAHAMLILEGPPGRGKTAIAMAVYDALGIDYRRINLSPSTTDEDIFVRTIPIVDNNDNIKTEKIKGPLYQVLSNSSSSVEHCRNGLILDEINLASNELLDQLYSFLISIFYKEEYHTPQGEVFKNGNIGVIATMNDAKLSNARTTLSSTILNLSHTFRSPNYEPEEMKILTESILGNIKLFEKKENLIRAITCFFNSQKYTKNRSETGGVTIREILKLREFAKECPDVPLDTLLDLVLCANMSEEDIAKFKNENQFNNTLSNITPEIKNNKLCFKDLIKYDLMKFKYDGPVNMQFTLPERDALMKVLIGLTAKRTILLSGDIGTGKTHIIESLAEIIGVKLNIIQFNAETTSSDTIGRLEMSIDPNELSKIKYELNKLRDILINDEWPRITSFIKHINEETLNFECMNEYFEKLMKNNPLKLEAQKQLNICFKKLKHFSTLSYTSFEFKKSLLINAMENGEWVLLDDVNYAPQEIERLMSLLEENSSLTIYEQNPPVMYSRDFIKDTEFIKHKQIHENFRLIIITSNDSVLSAAIKSRCLCIKLQPFVEPQHYAELISSCLNDSYIPEDCVITTAKHVGKAFHDIKRNEKENDYILKNYQLTPINLVNLSKIFINSSSFDGRALSEGIYFNIFSMFKDKNEQYKRFKTSLLSNDIDFNITTINKIMKNKKYSLGMIERKIIEYAMILSKKKKNNNSIDEKLNKAFKKLYNRKRMAKISNIKNENKNSILNYIKNSKKILLQNLESFTIADFEEYKEYIEEVLCILEELIPNNEQIYSNIYYLIQFNMLLGELAAIKNTKIKGLKLETLEISKEFFLQFYELTDDGEKNAEKNAKTVYWFRNAIKGFDFLIPENVLLINLRLSIISIYYNYYYKEYKQLESSQKIDIKNISVDNYIHLKMLENIELRKILRFYNFSKLDKNIRKIFNILVYYDKLITIEIEESANEELTIEIDKNIVIIFNEKKYFLNNHDDIDALKNILNLDNISNTYDKDINNKKYADEYVDYIFPKPLKNNKNLGNIFWFYKLFSKDQLRDEIISNGMLCEFNDAIEFILRLHIYNSKDNEGIWNSELEEIVNKGYQLIYSLKSLKNTLWENLDNKDKRNIIIQFIDKSMEIKKYFDFYMACNSKIDITECIVEVMKTIKNYFKRYGINLWEKMDLFIDTCTSYIKEEKLKEEFEKEKIKYAKQLNNLLNIIDDICDSKNKKNRFESLCKDIDELKEKLNEKNIEEIENDIKGIEKKVNMYKIAEYSNTNEDNMLKKSQILTSINNSNDYYRNEYSRILKKYSKLCDIVNKMEKINDQQSFINYMFRFCDISSLESFINVYKDSLNDECLNGEVVSKYMIEELRHLVNSIFISDIINITNTQQSRYINYLEFIKDLLNNNLDKIRSIGKYFEDDEYIYLPKLDIIDLKYCIRYGIEKKEKGTLIKVRIDLDKIIHEPEKNEKIEDYLLYLISRFDININNIINTENGDNIINTENIDNIINTKNGDNIINTENIDNIIKKIINYTNKHNLKKLTETINNLHNSFKLIKLFRNMKYKYKYEWLIKNIDEMKDEYWKEPGKIVIKNKFSSLLQFDKRTDIFNEDKIIAKSLYATCEANKYNTIKCKSEYLNNILIDIFEGIYRSTNTYKYGYRLVSFYDKIIYQDNVTETMISLIDSIFKTLENSINNNILNLYDDKFKKIIISVIRQFIIDCVKNEFPNFIDPELINIINILITTLLKKYEVKYEKQKYELEDIIKTAIETYINIVLKIKEKITNTLKNKQKHYETELNEYNSEIYNLRNKYLNESNIKKFIKNLKNISVKLYNKFFNNKNDKNKNIDNYDELNDADIPDEIKIEYERYVNENIEEENLKKYFKRDIVKPFNKKYDEKLITFTSVCEKLKEIHELSSSEWNLIINKIENHEKEIYHIIKEFIDDNDNELHINSKNTLKKNIDNYLDLINNNSEFTDYLKNKTITKIDTQYEIEAESKELIKWIKELLKCNINFQIREYTEVNHTEMEIKKISEGYSTNSNWIFDKDNKPNFLLDDINVNLGVYILEYIHTNIVGSITLDNNCSYQIKYKLEQNEINAMKAEQTNNILQKNEQMKINIRLNKKLKDNETIKGEFYIVLLDNNNNEYNKCKVIVYLNVIPLCLKFKLNEKYNIDINNRISINHYAESLEIEHQYPGNYSSKNLGVTIKSNEKNKYRELNIGQQTGKIILNLEKPSHTLMCSSSINFTLNKSNLLHLNLDFVTPTDYGLIIYDENNKNINRIDIVKGKKKSLYIFNMSIAPISINYKYKKNNIKLLKDIKNINPGEEKKLEIQIINDSRSNELLINDKKIIINSVELPKLCVKDYYWCKAIAICCNSNLINQNKFKFKCLIINNLYEFEIKENIKYSSTEDIIEYFNKVSSCYLMYENKIIDSLINEYRYTEYANIKSNSCKVYGFSKGNFCHDKYYNDMDIVLKLNYDYYNYNYYYYYKHIFTNKQITEFSNILSDNEFIENLKSDNINDIYKSIDVLIHKKFKTDITIYENINNLEITKKKTSISNIIIYLLKMTKNLDTNEFINNLKQYIKKMYNRKILIPYFSINDNLEEDDKQFLKKFSYIISFVDIVVNPGILSEYVIDYINNNSDNNDTSDKNDNQYWLDSFKKCFNNVIEKDNEDSELVYYNNKIYKHTENDDYYKFSKQIEESCVDNNNYDHEKISNFLETYKNEIQGIRNKIIKNEINISTLFYVLDDCIKIITKIPLILSTVDDDKELTYCVVNCQNIYDFVWNLTQSPIYKTEFSEKICATYNEIRNILSKFNFFDIKKNENTNLKKLNSESSNIIKSIVQCELPFDNNIENDLLKNDNKQKINNQFTNTYNKPTGRFDNSQYISTNSKNYSGKYPNNINNNNNREILKQNTRSKQKIEFATVFTAEERASISIPFLNDKIEQPEENNSNINNNPVNDTFDYENTNREMKISMDILEAKLNKTTPKEFLEMVLEKTSYKNQTLSDIKPSKLKRKGLDKKEAFNYYDECSQASSFIQSTISNLIKSNLKFIDNNKILPNSILDSYVDIAVDITHMSEIQRITALVISTGISVPLSNYGVNIRISVFGERNGVWLLSDNFSNDVDNQLALLRDALASKKRYMSFPGDAVYSLKNDWMNRFNNEQTNYTSVLISSLISPQVVNKHIDWSNNISNNIVVFGLKSEFDEEFKNKLKIYDELLRIPTSNINHLAQEFLEPINVLNQNESERILLENLCKSLVMSCIYNSNNKDHFKEYEVIVNNINNCTENDKISMENIYKYINDNIEDKIFFGQNIPHIMTDISKMNESFNTPNMTLPSTIDLLQNTQSLYNIQSNDNSAIGNLKYTVESILKSQFGLAFAPNSSASKVPSSSGGTISIPAIKKWIVSGFTYKEIFLKKAGKTQRKYSITIAIDLSSSIHLSCNYSHAIATILLLLLAPSTLQDNEEIKIDVIISTLNGPKIMFMSSKAKTFESFSSINSIIDVINKETPNFCTPGNTLNAAYQLQLQKGGVDMGKSIFFVTDSYVTSRKEILYANSIINSCENGGIDLLTIGVGSYPNGIKQLYPKCCYAPSLRVLGNAIAYLFSISQDPTSKEIIPQVIIDSTTDEIQNNLLKMINEPPDNKELSKSIENKKMNYIEMMGNNNTMNLEGNMSLLNKNPEIEPYYDGLFNGFNILVVILYLGGYEYQGKIRDQNITIKQFESGAGRALKRKGFNYKMVFSYGEAINELTKSENSRCPYIETWVFCSRADGSLPSVARDKDSNKIIPFLKCITEFNNNGGGLLLFSDNEPFTLETNILLSEYLNFEDENGIKIKPKFEMKGNYNEPDLNKKYIVSMEPNNKNKKKYGKFKYDIKLPPPGKCRDRLSLRPGLVRFSEGITLSYAECSNGIEDYSPFTPFAYLTDKSKEKPFILYYDPKMKENKINQGPIVVHGGFTSGFYDFSFEGTGRLVTSIACWLVRYEERQYEQIQSDMKAKMIKDIPSISLPYYYGENFSKWIKSNFSSTIYSILVLDVSGSMRHYYESLINMTNIIINNQKKNLNNKGTIILFGNRAKVVVNGNYRTLTINDIYDANVGGGTSFYKAFAKATEYIRPSGIYNDKRLLFLTDGECTVNGLSSLCDQISHNDFSIHILGFGNKSTFNKLKPFVRGNGTFQTYSNFSDVAYSAIQIFAADINS</sequence>
<dbReference type="PANTHER" id="PTHR48103:SF2">
    <property type="entry name" value="MIDASIN"/>
    <property type="match status" value="1"/>
</dbReference>
<evidence type="ECO:0000256" key="3">
    <source>
        <dbReference type="SAM" id="Coils"/>
    </source>
</evidence>
<dbReference type="Proteomes" id="UP000193920">
    <property type="component" value="Unassembled WGS sequence"/>
</dbReference>
<dbReference type="OrthoDB" id="2138684at2759"/>
<dbReference type="GO" id="GO:0005634">
    <property type="term" value="C:nucleus"/>
    <property type="evidence" value="ECO:0007669"/>
    <property type="project" value="TreeGrafter"/>
</dbReference>
<dbReference type="SUPFAM" id="SSF52540">
    <property type="entry name" value="P-loop containing nucleoside triphosphate hydrolases"/>
    <property type="match status" value="5"/>
</dbReference>
<dbReference type="STRING" id="1754190.A0A1Y2EMD8"/>
<accession>A0A1Y2EMD8</accession>
<dbReference type="GO" id="GO:0016887">
    <property type="term" value="F:ATP hydrolysis activity"/>
    <property type="evidence" value="ECO:0007669"/>
    <property type="project" value="InterPro"/>
</dbReference>
<dbReference type="Pfam" id="PF07728">
    <property type="entry name" value="AAA_5"/>
    <property type="match status" value="5"/>
</dbReference>
<evidence type="ECO:0000313" key="7">
    <source>
        <dbReference type="Proteomes" id="UP000193920"/>
    </source>
</evidence>
<evidence type="ECO:0000256" key="4">
    <source>
        <dbReference type="SAM" id="MobiDB-lite"/>
    </source>
</evidence>
<dbReference type="SUPFAM" id="SSF53300">
    <property type="entry name" value="vWA-like"/>
    <property type="match status" value="2"/>
</dbReference>
<dbReference type="GO" id="GO:0000027">
    <property type="term" value="P:ribosomal large subunit assembly"/>
    <property type="evidence" value="ECO:0007669"/>
    <property type="project" value="TreeGrafter"/>
</dbReference>
<protein>
    <recommendedName>
        <fullName evidence="5">VWFA domain-containing protein</fullName>
    </recommendedName>
</protein>
<dbReference type="SMART" id="SM00382">
    <property type="entry name" value="AAA"/>
    <property type="match status" value="4"/>
</dbReference>
<feature type="compositionally biased region" description="Acidic residues" evidence="4">
    <location>
        <begin position="1063"/>
        <end position="1081"/>
    </location>
</feature>
<comment type="caution">
    <text evidence="6">The sequence shown here is derived from an EMBL/GenBank/DDBJ whole genome shotgun (WGS) entry which is preliminary data.</text>
</comment>
<dbReference type="InterPro" id="IPR011009">
    <property type="entry name" value="Kinase-like_dom_sf"/>
</dbReference>
<feature type="region of interest" description="Disordered" evidence="4">
    <location>
        <begin position="1058"/>
        <end position="1126"/>
    </location>
</feature>
<dbReference type="GO" id="GO:0030687">
    <property type="term" value="C:preribosome, large subunit precursor"/>
    <property type="evidence" value="ECO:0007669"/>
    <property type="project" value="TreeGrafter"/>
</dbReference>
<evidence type="ECO:0000256" key="2">
    <source>
        <dbReference type="ARBA" id="ARBA00022840"/>
    </source>
</evidence>
<dbReference type="SUPFAM" id="SSF56112">
    <property type="entry name" value="Protein kinase-like (PK-like)"/>
    <property type="match status" value="1"/>
</dbReference>
<dbReference type="PROSITE" id="PS50234">
    <property type="entry name" value="VWFA"/>
    <property type="match status" value="1"/>
</dbReference>
<dbReference type="InterPro" id="IPR003593">
    <property type="entry name" value="AAA+_ATPase"/>
</dbReference>
<feature type="compositionally biased region" description="Acidic residues" evidence="4">
    <location>
        <begin position="1106"/>
        <end position="1118"/>
    </location>
</feature>
<gene>
    <name evidence="6" type="ORF">LY90DRAFT_637365</name>
</gene>
<feature type="coiled-coil region" evidence="3">
    <location>
        <begin position="3702"/>
        <end position="3766"/>
    </location>
</feature>
<dbReference type="GO" id="GO:0000055">
    <property type="term" value="P:ribosomal large subunit export from nucleus"/>
    <property type="evidence" value="ECO:0007669"/>
    <property type="project" value="TreeGrafter"/>
</dbReference>
<proteinExistence type="predicted"/>
<name>A0A1Y2EMD8_9FUNG</name>
<evidence type="ECO:0000259" key="5">
    <source>
        <dbReference type="PROSITE" id="PS50234"/>
    </source>
</evidence>
<dbReference type="PANTHER" id="PTHR48103">
    <property type="entry name" value="MIDASIN-RELATED"/>
    <property type="match status" value="1"/>
</dbReference>
<feature type="domain" description="VWFA" evidence="5">
    <location>
        <begin position="5377"/>
        <end position="5586"/>
    </location>
</feature>
<dbReference type="Gene3D" id="3.40.50.300">
    <property type="entry name" value="P-loop containing nucleotide triphosphate hydrolases"/>
    <property type="match status" value="6"/>
</dbReference>
<dbReference type="EMBL" id="MCOG01000038">
    <property type="protein sequence ID" value="ORY72712.1"/>
    <property type="molecule type" value="Genomic_DNA"/>
</dbReference>
<dbReference type="Gene3D" id="3.40.50.410">
    <property type="entry name" value="von Willebrand factor, type A domain"/>
    <property type="match status" value="1"/>
</dbReference>
<reference evidence="6 7" key="1">
    <citation type="submission" date="2016-08" db="EMBL/GenBank/DDBJ databases">
        <title>A Parts List for Fungal Cellulosomes Revealed by Comparative Genomics.</title>
        <authorList>
            <consortium name="DOE Joint Genome Institute"/>
            <person name="Haitjema C.H."/>
            <person name="Gilmore S.P."/>
            <person name="Henske J.K."/>
            <person name="Solomon K.V."/>
            <person name="De Groot R."/>
            <person name="Kuo A."/>
            <person name="Mondo S.J."/>
            <person name="Salamov A.A."/>
            <person name="Labutti K."/>
            <person name="Zhao Z."/>
            <person name="Chiniquy J."/>
            <person name="Barry K."/>
            <person name="Brewer H.M."/>
            <person name="Purvine S.O."/>
            <person name="Wright A.T."/>
            <person name="Boxma B."/>
            <person name="Van Alen T."/>
            <person name="Hackstein J.H."/>
            <person name="Baker S.E."/>
            <person name="Grigoriev I.V."/>
            <person name="O'Malley M.A."/>
        </authorList>
    </citation>
    <scope>NUCLEOTIDE SEQUENCE [LARGE SCALE GENOMIC DNA]</scope>
    <source>
        <strain evidence="6 7">G1</strain>
    </source>
</reference>
<dbReference type="InterPro" id="IPR011704">
    <property type="entry name" value="ATPase_dyneun-rel_AAA"/>
</dbReference>
<dbReference type="CDD" id="cd00198">
    <property type="entry name" value="vWFA"/>
    <property type="match status" value="1"/>
</dbReference>
<keyword evidence="1" id="KW-0547">Nucleotide-binding</keyword>
<feature type="coiled-coil region" evidence="3">
    <location>
        <begin position="3153"/>
        <end position="3230"/>
    </location>
</feature>